<feature type="domain" description="Peptidase M60" evidence="1">
    <location>
        <begin position="59"/>
        <end position="357"/>
    </location>
</feature>
<organism evidence="2 3">
    <name type="scientific">Listeria weihenstephanensis</name>
    <dbReference type="NCBI Taxonomy" id="1006155"/>
    <lineage>
        <taxon>Bacteria</taxon>
        <taxon>Bacillati</taxon>
        <taxon>Bacillota</taxon>
        <taxon>Bacilli</taxon>
        <taxon>Bacillales</taxon>
        <taxon>Listeriaceae</taxon>
        <taxon>Listeria</taxon>
    </lineage>
</organism>
<dbReference type="SMART" id="SM01276">
    <property type="entry name" value="M60-like"/>
    <property type="match status" value="1"/>
</dbReference>
<gene>
    <name evidence="2" type="ORF">HB943_14980</name>
</gene>
<dbReference type="PROSITE" id="PS51723">
    <property type="entry name" value="PEPTIDASE_M60"/>
    <property type="match status" value="1"/>
</dbReference>
<name>A0A841ZCA1_9LIST</name>
<dbReference type="Pfam" id="PF13402">
    <property type="entry name" value="Peptidase_M60"/>
    <property type="match status" value="1"/>
</dbReference>
<sequence length="1423" mass="158715">MKLKGKLFLYGMLCLFIIAIAMMQTGTKVSAVEVNKKILNTLENPIWMSNQGLSKGTGHDRQDLGVVLPKDGFIEVRQTNPDYKGNITVELLNDDRNTETSVSVGDNWVTLTASVPSVPFVKTNFTAEKPVIEYRVSESAKELPSFKPKDDEQAFFAKWESSKASFALVGNDYIQILVPILDQAYLKGMSDFKSIDKLLAYYDTMFETYNKLEGLSFTPDKATDKNIPNRYFAKADKHGVGAAYYGGSYTAQTAGSVAGFWLQPTWGGLHEIGHGYQGAFMSDSSFSTSEVWNNLYADSMQKKMLGAKYYDGWLYSTDVRKMEDAFNRLVYEEKRAVSDWSLKEKLYALVMMKDKAGDDAFTHFNQSYRTAKNEGTPQSSYLFDLLNKYYGEASHYDFAAYSELIHGPMSREQKEANLYSGNKAVYPLAALLSGTNLKEARRKIELDTKWGLVDNTQLQTFNVKANATITFNMDDFNQIKGKGLQIKDGNAVIRELKISTPTIVVKNLPVGIYSLNIPTGQSELYEPSTNYLPVSDGKNDQTINMKVLKSSAVSIQKMQFTGLSYTYATANIDTEAGTFELNSILSSPHVYFGSSEYASVEILDEKGNSIFKQVMTGSGSPVGVFTANIKTGYLIKLRLAEPSRFSMTGNSKTMTNKDVNQTFEVTKYGLTNLAMGVDAKDALAEYKEKLIAFANQIEKNPIVSKEANANSITRLKKMLSYLDAPDRTALEQRYKDLIAENNLAEDIITGEKIKFQMKGLGDRNFASLVLDLDNETATAANVAGKPHNYFPDSYAFIKIYNQRGKEVLVKDYLGNTSIPERKTDVSIKTGYFITVMHQEAASRLIITNEETDERYPASKQVTYIVTKDGLKKVDVSAIPGIDANEMDGSIFTFDIFGPSYLNLANVTVDIPKNVVTVKQLDQEAYWDFKDDYASVKIYNRAGKQLYSQALNGDNRTISKDVSIAEGYYITLTHQEYEHYLTIMNKDTKQIYAASETNTYRVTADGLVKVVSVPVPDPNLLEGQNFSFEMLGLGNWNFANITVNLQKEELELSQLSGKPHAYFGSENPYVTLQVRDKDGIEIYNHSIIGNVNVGAVTSKANLKVGDYILIKHAEAPSRLKYSVENEQQMDRLPVQNAFLVTANGLVKVAMDDVPTADGSIIAGKMFTFNFTGGANQVFTNVKLDLANKSIQVATKAGKPNVDFVSDYATITIYDEKGNMVYMKNYNGSEQYNDKEVTALLNTGFYVKVTHQEGQERLALNTGAIVLPVGQAQIYRVLDNGLKLVTEKDIPILSRFDKAMIYSQKLNVTFKGLSDYQFATMVLDKATNNLHIETRAIRPHSYFSDAYASIEVRNTNDQVVYAKSFIGNEVGKAEVVDVTILDGYTLAIMHRENGRLFVVDSSSDFRYTMQTTSVFNVIPTGLKAE</sequence>
<dbReference type="InterPro" id="IPR042279">
    <property type="entry name" value="Pep_M60_3"/>
</dbReference>
<dbReference type="Pfam" id="PF03272">
    <property type="entry name" value="Mucin_bdg"/>
    <property type="match status" value="6"/>
</dbReference>
<dbReference type="Gene3D" id="1.10.390.30">
    <property type="entry name" value="Peptidase M60, enhancin-like domain 3"/>
    <property type="match status" value="1"/>
</dbReference>
<dbReference type="Gene3D" id="3.40.390.80">
    <property type="entry name" value="Peptidase M60, enhancin-like domain 2"/>
    <property type="match status" value="1"/>
</dbReference>
<comment type="caution">
    <text evidence="2">The sequence shown here is derived from an EMBL/GenBank/DDBJ whole genome shotgun (WGS) entry which is preliminary data.</text>
</comment>
<protein>
    <recommendedName>
        <fullName evidence="1">Peptidase M60 domain-containing protein</fullName>
    </recommendedName>
</protein>
<dbReference type="RefSeq" id="WP_185427314.1">
    <property type="nucleotide sequence ID" value="NZ_JAARRL010000033.1"/>
</dbReference>
<dbReference type="Proteomes" id="UP000564536">
    <property type="component" value="Unassembled WGS sequence"/>
</dbReference>
<reference evidence="2 3" key="1">
    <citation type="submission" date="2020-03" db="EMBL/GenBank/DDBJ databases">
        <title>Soil Listeria distribution.</title>
        <authorList>
            <person name="Liao J."/>
            <person name="Wiedmann M."/>
        </authorList>
    </citation>
    <scope>NUCLEOTIDE SEQUENCE [LARGE SCALE GENOMIC DNA]</scope>
    <source>
        <strain evidence="2 3">FSL L7-1523</strain>
    </source>
</reference>
<dbReference type="EMBL" id="JAARRL010000033">
    <property type="protein sequence ID" value="MBC1501903.1"/>
    <property type="molecule type" value="Genomic_DNA"/>
</dbReference>
<dbReference type="InterPro" id="IPR004954">
    <property type="entry name" value="Mucin-bd"/>
</dbReference>
<evidence type="ECO:0000313" key="3">
    <source>
        <dbReference type="Proteomes" id="UP000564536"/>
    </source>
</evidence>
<dbReference type="InterPro" id="IPR031161">
    <property type="entry name" value="Peptidase_M60_dom"/>
</dbReference>
<evidence type="ECO:0000259" key="1">
    <source>
        <dbReference type="PROSITE" id="PS51723"/>
    </source>
</evidence>
<evidence type="ECO:0000313" key="2">
    <source>
        <dbReference type="EMBL" id="MBC1501903.1"/>
    </source>
</evidence>
<proteinExistence type="predicted"/>
<accession>A0A841ZCA1</accession>